<comment type="caution">
    <text evidence="1">The sequence shown here is derived from an EMBL/GenBank/DDBJ whole genome shotgun (WGS) entry which is preliminary data.</text>
</comment>
<dbReference type="EMBL" id="BMCH01000002">
    <property type="protein sequence ID" value="GGC27118.1"/>
    <property type="molecule type" value="Genomic_DNA"/>
</dbReference>
<protein>
    <submittedName>
        <fullName evidence="1">Uncharacterized protein</fullName>
    </submittedName>
</protein>
<accession>A0ABQ1LRT6</accession>
<reference evidence="2" key="1">
    <citation type="journal article" date="2019" name="Int. J. Syst. Evol. Microbiol.">
        <title>The Global Catalogue of Microorganisms (GCM) 10K type strain sequencing project: providing services to taxonomists for standard genome sequencing and annotation.</title>
        <authorList>
            <consortium name="The Broad Institute Genomics Platform"/>
            <consortium name="The Broad Institute Genome Sequencing Center for Infectious Disease"/>
            <person name="Wu L."/>
            <person name="Ma J."/>
        </authorList>
    </citation>
    <scope>NUCLEOTIDE SEQUENCE [LARGE SCALE GENOMIC DNA]</scope>
    <source>
        <strain evidence="2">CCM 7132</strain>
    </source>
</reference>
<name>A0ABQ1LRT6_9PROT</name>
<organism evidence="1 2">
    <name type="scientific">Asaia siamensis</name>
    <dbReference type="NCBI Taxonomy" id="110479"/>
    <lineage>
        <taxon>Bacteria</taxon>
        <taxon>Pseudomonadati</taxon>
        <taxon>Pseudomonadota</taxon>
        <taxon>Alphaproteobacteria</taxon>
        <taxon>Acetobacterales</taxon>
        <taxon>Acetobacteraceae</taxon>
        <taxon>Asaia</taxon>
    </lineage>
</organism>
<keyword evidence="2" id="KW-1185">Reference proteome</keyword>
<evidence type="ECO:0000313" key="2">
    <source>
        <dbReference type="Proteomes" id="UP000637769"/>
    </source>
</evidence>
<dbReference type="RefSeq" id="WP_188425749.1">
    <property type="nucleotide sequence ID" value="NZ_BMCH01000002.1"/>
</dbReference>
<gene>
    <name evidence="1" type="ORF">GCM10007207_10730</name>
</gene>
<proteinExistence type="predicted"/>
<sequence length="123" mass="14244">MKTELSHEGRALLRFLVKEILPGAIVDRRADIVKNCIGYKQVHEQLRLPRRSETWGRSLELNGLANMAEWVFEQHLPAISGLIVTEETRAPAVGGYIPLMERYRSDWLTEIEKSQQQDWTPFI</sequence>
<dbReference type="Proteomes" id="UP000637769">
    <property type="component" value="Unassembled WGS sequence"/>
</dbReference>
<evidence type="ECO:0000313" key="1">
    <source>
        <dbReference type="EMBL" id="GGC27118.1"/>
    </source>
</evidence>